<evidence type="ECO:0000259" key="1">
    <source>
        <dbReference type="Pfam" id="PF03572"/>
    </source>
</evidence>
<dbReference type="InterPro" id="IPR029045">
    <property type="entry name" value="ClpP/crotonase-like_dom_sf"/>
</dbReference>
<dbReference type="Proteomes" id="UP000260025">
    <property type="component" value="Unassembled WGS sequence"/>
</dbReference>
<sequence>MVILLSVQLQGCRPGEKAEVPRKTEQLAEQISRTRKTKSYAIADMPKEQSSLQDYWNALDYALENQHAASPSQTLSRQEAREDTQALFAMLKELYGCYAYFDQDNAFAKAEEAILRDIVQLQKLDYTAYRSSIRTHLQFLEDQHFLIDQTPLKRAMVTFTMQEPFERKADGFYFKSKRVLGIDAETNLEAVLKADALHADRYVYYQKTDEQKTDITLHFANKKTQRQRVIPLATHPAEKAILETDIHGVPYVHTARMFYAESEKEKADAFLETAEKFKESKAAVLDLRGNSGGDLLVAEGWYRIFANTAAGGHLQTLLKLPLKEPLLEEKFQSQTTGQSLSALRKGEDWKQQDALHYMVERGGTEQKKNDTLLFVLQDDQTASAAEHLIDRLHSLDHVVFIGTPTAGMLRGSSFLTVYLKHSSLAVSFGNMLTQFPDAYAKEYYGIEPDIWTGDAPALVEQLLQ</sequence>
<dbReference type="GO" id="GO:0006508">
    <property type="term" value="P:proteolysis"/>
    <property type="evidence" value="ECO:0007669"/>
    <property type="project" value="InterPro"/>
</dbReference>
<dbReference type="Pfam" id="PF03572">
    <property type="entry name" value="Peptidase_S41"/>
    <property type="match status" value="1"/>
</dbReference>
<evidence type="ECO:0000313" key="2">
    <source>
        <dbReference type="EMBL" id="RGC17268.1"/>
    </source>
</evidence>
<proteinExistence type="predicted"/>
<comment type="caution">
    <text evidence="2">The sequence shown here is derived from an EMBL/GenBank/DDBJ whole genome shotgun (WGS) entry which is preliminary data.</text>
</comment>
<protein>
    <submittedName>
        <fullName evidence="2">Peptidase S41</fullName>
    </submittedName>
</protein>
<dbReference type="OrthoDB" id="1708078at2"/>
<dbReference type="InterPro" id="IPR005151">
    <property type="entry name" value="Tail-specific_protease"/>
</dbReference>
<name>A0A3E2W1E9_CLOIN</name>
<dbReference type="SUPFAM" id="SSF52096">
    <property type="entry name" value="ClpP/crotonase"/>
    <property type="match status" value="1"/>
</dbReference>
<evidence type="ECO:0000313" key="3">
    <source>
        <dbReference type="Proteomes" id="UP000260025"/>
    </source>
</evidence>
<dbReference type="AlphaFoldDB" id="A0A3E2W1E9"/>
<organism evidence="2 3">
    <name type="scientific">Clostridium innocuum</name>
    <dbReference type="NCBI Taxonomy" id="1522"/>
    <lineage>
        <taxon>Bacteria</taxon>
        <taxon>Bacillati</taxon>
        <taxon>Bacillota</taxon>
        <taxon>Clostridia</taxon>
        <taxon>Eubacteriales</taxon>
        <taxon>Clostridiaceae</taxon>
        <taxon>Clostridium</taxon>
    </lineage>
</organism>
<dbReference type="Gene3D" id="3.90.226.10">
    <property type="entry name" value="2-enoyl-CoA Hydratase, Chain A, domain 1"/>
    <property type="match status" value="1"/>
</dbReference>
<dbReference type="EMBL" id="QVEV01000005">
    <property type="protein sequence ID" value="RGC17268.1"/>
    <property type="molecule type" value="Genomic_DNA"/>
</dbReference>
<feature type="domain" description="Tail specific protease" evidence="1">
    <location>
        <begin position="251"/>
        <end position="450"/>
    </location>
</feature>
<gene>
    <name evidence="2" type="ORF">DXA38_05380</name>
</gene>
<accession>A0A3E2W1E9</accession>
<reference evidence="2 3" key="1">
    <citation type="submission" date="2018-08" db="EMBL/GenBank/DDBJ databases">
        <title>A genome reference for cultivated species of the human gut microbiota.</title>
        <authorList>
            <person name="Zou Y."/>
            <person name="Xue W."/>
            <person name="Luo G."/>
        </authorList>
    </citation>
    <scope>NUCLEOTIDE SEQUENCE [LARGE SCALE GENOMIC DNA]</scope>
    <source>
        <strain evidence="2 3">OF01-2LB</strain>
    </source>
</reference>
<dbReference type="GO" id="GO:0008236">
    <property type="term" value="F:serine-type peptidase activity"/>
    <property type="evidence" value="ECO:0007669"/>
    <property type="project" value="InterPro"/>
</dbReference>